<proteinExistence type="predicted"/>
<sequence length="288" mass="31226">MSVSAPFLPTPDELTQGLRGALPGFQQTDWVARTVSTNAELLARARQVSVPARPWLLGAHLQEAGRGRAGRTWQHREGANLMFSCAFDVFMPSRLLPALSPLAGVAACEGLRQWLNPALREHLVMKWPNDLQWRMGKLAGILVEATRAGAAKGSDDHYIVIMGIGLNLDDARSLSQALDRRVADWREVVGEDADAASVSVQELVVSIARAWQSSLQRVVRDGLGDLPQRHAVVDALVGQVVDIIESDRVIQSGIACGVDEYGRLLLRTPSAVQPVTVGEVSARTHTPL</sequence>
<dbReference type="InterPro" id="IPR004408">
    <property type="entry name" value="Biotin_CoA_COase_ligase"/>
</dbReference>
<evidence type="ECO:0000259" key="7">
    <source>
        <dbReference type="PROSITE" id="PS51733"/>
    </source>
</evidence>
<evidence type="ECO:0000313" key="8">
    <source>
        <dbReference type="EMBL" id="MCB5364638.1"/>
    </source>
</evidence>
<evidence type="ECO:0000256" key="5">
    <source>
        <dbReference type="ARBA" id="ARBA00024227"/>
    </source>
</evidence>
<dbReference type="Gene3D" id="2.30.30.100">
    <property type="match status" value="1"/>
</dbReference>
<comment type="catalytic activity">
    <reaction evidence="6">
        <text>biotin + L-lysyl-[protein] + ATP = N(6)-biotinyl-L-lysyl-[protein] + AMP + diphosphate + H(+)</text>
        <dbReference type="Rhea" id="RHEA:11756"/>
        <dbReference type="Rhea" id="RHEA-COMP:9752"/>
        <dbReference type="Rhea" id="RHEA-COMP:10505"/>
        <dbReference type="ChEBI" id="CHEBI:15378"/>
        <dbReference type="ChEBI" id="CHEBI:29969"/>
        <dbReference type="ChEBI" id="CHEBI:30616"/>
        <dbReference type="ChEBI" id="CHEBI:33019"/>
        <dbReference type="ChEBI" id="CHEBI:57586"/>
        <dbReference type="ChEBI" id="CHEBI:83144"/>
        <dbReference type="ChEBI" id="CHEBI:456215"/>
        <dbReference type="EC" id="6.3.4.15"/>
    </reaction>
</comment>
<evidence type="ECO:0000256" key="6">
    <source>
        <dbReference type="ARBA" id="ARBA00047846"/>
    </source>
</evidence>
<feature type="domain" description="BPL/LPL catalytic" evidence="7">
    <location>
        <begin position="26"/>
        <end position="219"/>
    </location>
</feature>
<organism evidence="8 9">
    <name type="scientific">Mesopusillimonas faecipullorum</name>
    <dbReference type="NCBI Taxonomy" id="2755040"/>
    <lineage>
        <taxon>Bacteria</taxon>
        <taxon>Pseudomonadati</taxon>
        <taxon>Pseudomonadota</taxon>
        <taxon>Betaproteobacteria</taxon>
        <taxon>Burkholderiales</taxon>
        <taxon>Alcaligenaceae</taxon>
        <taxon>Mesopusillimonas</taxon>
    </lineage>
</organism>
<keyword evidence="4" id="KW-0092">Biotin</keyword>
<dbReference type="RefSeq" id="WP_226955053.1">
    <property type="nucleotide sequence ID" value="NZ_JACDXW010000007.1"/>
</dbReference>
<reference evidence="8 9" key="1">
    <citation type="submission" date="2020-07" db="EMBL/GenBank/DDBJ databases">
        <title>Pusillimonas sp. nov., isolated from poultry manure in Taiwan.</title>
        <authorList>
            <person name="Lin S.-Y."/>
            <person name="Tang Y.-S."/>
            <person name="Young C.-C."/>
        </authorList>
    </citation>
    <scope>NUCLEOTIDE SEQUENCE [LARGE SCALE GENOMIC DNA]</scope>
    <source>
        <strain evidence="8 9">CC-YST705</strain>
    </source>
</reference>
<dbReference type="EMBL" id="JACDXW010000007">
    <property type="protein sequence ID" value="MCB5364638.1"/>
    <property type="molecule type" value="Genomic_DNA"/>
</dbReference>
<keyword evidence="9" id="KW-1185">Reference proteome</keyword>
<keyword evidence="2" id="KW-0547">Nucleotide-binding</keyword>
<gene>
    <name evidence="8" type="ORF">H0484_12855</name>
</gene>
<dbReference type="InterPro" id="IPR003142">
    <property type="entry name" value="BPL_C"/>
</dbReference>
<dbReference type="InterPro" id="IPR004143">
    <property type="entry name" value="BPL_LPL_catalytic"/>
</dbReference>
<dbReference type="EC" id="6.3.4.15" evidence="5"/>
<evidence type="ECO:0000256" key="1">
    <source>
        <dbReference type="ARBA" id="ARBA00022598"/>
    </source>
</evidence>
<dbReference type="SUPFAM" id="SSF50037">
    <property type="entry name" value="C-terminal domain of transcriptional repressors"/>
    <property type="match status" value="1"/>
</dbReference>
<dbReference type="PANTHER" id="PTHR12835:SF5">
    <property type="entry name" value="BIOTIN--PROTEIN LIGASE"/>
    <property type="match status" value="1"/>
</dbReference>
<protein>
    <recommendedName>
        <fullName evidence="5">biotin--[biotin carboxyl-carrier protein] ligase</fullName>
        <ecNumber evidence="5">6.3.4.15</ecNumber>
    </recommendedName>
</protein>
<dbReference type="CDD" id="cd16442">
    <property type="entry name" value="BPL"/>
    <property type="match status" value="1"/>
</dbReference>
<dbReference type="InterPro" id="IPR045864">
    <property type="entry name" value="aa-tRNA-synth_II/BPL/LPL"/>
</dbReference>
<comment type="caution">
    <text evidence="8">The sequence shown here is derived from an EMBL/GenBank/DDBJ whole genome shotgun (WGS) entry which is preliminary data.</text>
</comment>
<name>A0ABS8CF39_9BURK</name>
<evidence type="ECO:0000256" key="3">
    <source>
        <dbReference type="ARBA" id="ARBA00022840"/>
    </source>
</evidence>
<evidence type="ECO:0000256" key="2">
    <source>
        <dbReference type="ARBA" id="ARBA00022741"/>
    </source>
</evidence>
<dbReference type="SUPFAM" id="SSF55681">
    <property type="entry name" value="Class II aaRS and biotin synthetases"/>
    <property type="match status" value="1"/>
</dbReference>
<keyword evidence="1 8" id="KW-0436">Ligase</keyword>
<dbReference type="Pfam" id="PF02237">
    <property type="entry name" value="BPL_C"/>
    <property type="match status" value="1"/>
</dbReference>
<keyword evidence="3" id="KW-0067">ATP-binding</keyword>
<dbReference type="PANTHER" id="PTHR12835">
    <property type="entry name" value="BIOTIN PROTEIN LIGASE"/>
    <property type="match status" value="1"/>
</dbReference>
<dbReference type="InterPro" id="IPR008988">
    <property type="entry name" value="Transcriptional_repressor_C"/>
</dbReference>
<dbReference type="Pfam" id="PF03099">
    <property type="entry name" value="BPL_LplA_LipB"/>
    <property type="match status" value="1"/>
</dbReference>
<accession>A0ABS8CF39</accession>
<evidence type="ECO:0000313" key="9">
    <source>
        <dbReference type="Proteomes" id="UP000776983"/>
    </source>
</evidence>
<dbReference type="NCBIfam" id="TIGR00121">
    <property type="entry name" value="birA_ligase"/>
    <property type="match status" value="1"/>
</dbReference>
<dbReference type="PROSITE" id="PS51733">
    <property type="entry name" value="BPL_LPL_CATALYTIC"/>
    <property type="match status" value="1"/>
</dbReference>
<dbReference type="GO" id="GO:0004077">
    <property type="term" value="F:biotin--[biotin carboxyl-carrier protein] ligase activity"/>
    <property type="evidence" value="ECO:0007669"/>
    <property type="project" value="UniProtKB-EC"/>
</dbReference>
<evidence type="ECO:0000256" key="4">
    <source>
        <dbReference type="ARBA" id="ARBA00023267"/>
    </source>
</evidence>
<dbReference type="Gene3D" id="3.30.930.10">
    <property type="entry name" value="Bira Bifunctional Protein, Domain 2"/>
    <property type="match status" value="1"/>
</dbReference>
<dbReference type="Proteomes" id="UP000776983">
    <property type="component" value="Unassembled WGS sequence"/>
</dbReference>